<dbReference type="Proteomes" id="UP000285655">
    <property type="component" value="Unassembled WGS sequence"/>
</dbReference>
<protein>
    <submittedName>
        <fullName evidence="3">Thioredoxin</fullName>
    </submittedName>
</protein>
<keyword evidence="1" id="KW-0812">Transmembrane</keyword>
<dbReference type="Pfam" id="PF00085">
    <property type="entry name" value="Thioredoxin"/>
    <property type="match status" value="1"/>
</dbReference>
<organism evidence="3 4">
    <name type="scientific">candidate division WS5 bacterium</name>
    <dbReference type="NCBI Taxonomy" id="2093353"/>
    <lineage>
        <taxon>Bacteria</taxon>
        <taxon>candidate division WS5</taxon>
    </lineage>
</organism>
<reference evidence="3 4" key="1">
    <citation type="journal article" date="2017" name="ISME J.">
        <title>Energy and carbon metabolisms in a deep terrestrial subsurface fluid microbial community.</title>
        <authorList>
            <person name="Momper L."/>
            <person name="Jungbluth S.P."/>
            <person name="Lee M.D."/>
            <person name="Amend J.P."/>
        </authorList>
    </citation>
    <scope>NUCLEOTIDE SEQUENCE [LARGE SCALE GENOMIC DNA]</scope>
    <source>
        <strain evidence="3">SURF_29</strain>
    </source>
</reference>
<evidence type="ECO:0000313" key="4">
    <source>
        <dbReference type="Proteomes" id="UP000285655"/>
    </source>
</evidence>
<keyword evidence="1" id="KW-1133">Transmembrane helix</keyword>
<feature type="domain" description="Thioredoxin" evidence="2">
    <location>
        <begin position="44"/>
        <end position="122"/>
    </location>
</feature>
<sequence>MKKAIPYILIGLLILGFIGIIGYVKTSKEKTSPSNTQTEAYFDESANVMYFYSPNCSACNKEKQILADLAKEGFRVKPMNILEKTEAATQYNIKGTPEFISQKDGARLEGFQEKETLKKWLEEHK</sequence>
<dbReference type="SUPFAM" id="SSF52833">
    <property type="entry name" value="Thioredoxin-like"/>
    <property type="match status" value="1"/>
</dbReference>
<comment type="caution">
    <text evidence="3">The sequence shown here is derived from an EMBL/GenBank/DDBJ whole genome shotgun (WGS) entry which is preliminary data.</text>
</comment>
<dbReference type="Gene3D" id="3.40.30.10">
    <property type="entry name" value="Glutaredoxin"/>
    <property type="match status" value="1"/>
</dbReference>
<evidence type="ECO:0000259" key="2">
    <source>
        <dbReference type="Pfam" id="PF00085"/>
    </source>
</evidence>
<dbReference type="EMBL" id="QZJW01000002">
    <property type="protein sequence ID" value="RJO62300.1"/>
    <property type="molecule type" value="Genomic_DNA"/>
</dbReference>
<evidence type="ECO:0000256" key="1">
    <source>
        <dbReference type="SAM" id="Phobius"/>
    </source>
</evidence>
<evidence type="ECO:0000313" key="3">
    <source>
        <dbReference type="EMBL" id="RJO62300.1"/>
    </source>
</evidence>
<feature type="transmembrane region" description="Helical" evidence="1">
    <location>
        <begin position="6"/>
        <end position="24"/>
    </location>
</feature>
<proteinExistence type="predicted"/>
<dbReference type="InterPro" id="IPR013766">
    <property type="entry name" value="Thioredoxin_domain"/>
</dbReference>
<dbReference type="CDD" id="cd02947">
    <property type="entry name" value="TRX_family"/>
    <property type="match status" value="1"/>
</dbReference>
<name>A0A419DGU6_9BACT</name>
<accession>A0A419DGU6</accession>
<keyword evidence="1" id="KW-0472">Membrane</keyword>
<dbReference type="AlphaFoldDB" id="A0A419DGU6"/>
<dbReference type="InterPro" id="IPR036249">
    <property type="entry name" value="Thioredoxin-like_sf"/>
</dbReference>
<gene>
    <name evidence="3" type="ORF">C4544_00440</name>
</gene>